<dbReference type="PROSITE" id="PS00301">
    <property type="entry name" value="G_TR_1"/>
    <property type="match status" value="1"/>
</dbReference>
<dbReference type="GO" id="GO:0032543">
    <property type="term" value="P:mitochondrial translation"/>
    <property type="evidence" value="ECO:0007669"/>
    <property type="project" value="TreeGrafter"/>
</dbReference>
<dbReference type="GO" id="GO:0005739">
    <property type="term" value="C:mitochondrion"/>
    <property type="evidence" value="ECO:0007669"/>
    <property type="project" value="TreeGrafter"/>
</dbReference>
<evidence type="ECO:0000256" key="3">
    <source>
        <dbReference type="ARBA" id="ARBA00023134"/>
    </source>
</evidence>
<dbReference type="Proteomes" id="UP001165063">
    <property type="component" value="Unassembled WGS sequence"/>
</dbReference>
<protein>
    <submittedName>
        <fullName evidence="5">Unnamed protein product</fullName>
    </submittedName>
</protein>
<dbReference type="GO" id="GO:0003924">
    <property type="term" value="F:GTPase activity"/>
    <property type="evidence" value="ECO:0007669"/>
    <property type="project" value="InterPro"/>
</dbReference>
<organism evidence="5 6">
    <name type="scientific">Ambrosiozyma monospora</name>
    <name type="common">Yeast</name>
    <name type="synonym">Endomycopsis monosporus</name>
    <dbReference type="NCBI Taxonomy" id="43982"/>
    <lineage>
        <taxon>Eukaryota</taxon>
        <taxon>Fungi</taxon>
        <taxon>Dikarya</taxon>
        <taxon>Ascomycota</taxon>
        <taxon>Saccharomycotina</taxon>
        <taxon>Pichiomycetes</taxon>
        <taxon>Pichiales</taxon>
        <taxon>Pichiaceae</taxon>
        <taxon>Ambrosiozyma</taxon>
    </lineage>
</organism>
<dbReference type="GO" id="GO:0032790">
    <property type="term" value="P:ribosome disassembly"/>
    <property type="evidence" value="ECO:0007669"/>
    <property type="project" value="TreeGrafter"/>
</dbReference>
<keyword evidence="6" id="KW-1185">Reference proteome</keyword>
<name>A0A9W6WKG8_AMBMO</name>
<keyword evidence="1" id="KW-0547">Nucleotide-binding</keyword>
<evidence type="ECO:0000256" key="2">
    <source>
        <dbReference type="ARBA" id="ARBA00022917"/>
    </source>
</evidence>
<dbReference type="InterPro" id="IPR027417">
    <property type="entry name" value="P-loop_NTPase"/>
</dbReference>
<accession>A0A9W6WKG8</accession>
<dbReference type="PRINTS" id="PR00315">
    <property type="entry name" value="ELONGATNFCT"/>
</dbReference>
<dbReference type="SUPFAM" id="SSF52540">
    <property type="entry name" value="P-loop containing nucleoside triphosphate hydrolases"/>
    <property type="match status" value="1"/>
</dbReference>
<evidence type="ECO:0000313" key="5">
    <source>
        <dbReference type="EMBL" id="GME78070.1"/>
    </source>
</evidence>
<dbReference type="EMBL" id="BSXU01012814">
    <property type="protein sequence ID" value="GME78070.1"/>
    <property type="molecule type" value="Genomic_DNA"/>
</dbReference>
<keyword evidence="3" id="KW-0342">GTP-binding</keyword>
<reference evidence="5" key="1">
    <citation type="submission" date="2023-04" db="EMBL/GenBank/DDBJ databases">
        <title>Ambrosiozyma monospora NBRC 1965.</title>
        <authorList>
            <person name="Ichikawa N."/>
            <person name="Sato H."/>
            <person name="Tonouchi N."/>
        </authorList>
    </citation>
    <scope>NUCLEOTIDE SEQUENCE</scope>
    <source>
        <strain evidence="5">NBRC 1965</strain>
    </source>
</reference>
<gene>
    <name evidence="5" type="ORF">Amon01_000975200</name>
</gene>
<dbReference type="PANTHER" id="PTHR43261">
    <property type="entry name" value="TRANSLATION ELONGATION FACTOR G-RELATED"/>
    <property type="match status" value="1"/>
</dbReference>
<sequence length="189" mass="21112">MIVRPMISLRTPFIRSVFARTLTRGFHYSKPYFAEAPLDLQNTPLNKIRNIGIIAHIDAGKTTTTERFLYYSGLTSRIGNVDEGDTVTDYLVQEKDRGITIQSAAVTIPWNKHKINLIDTPGHADFTFEVTRSLRVLDGAVTILDSVAGVEAQTEKVWKQAKDLDIPVIAYINKMDRAGAGFDDIPRCS</sequence>
<evidence type="ECO:0000256" key="1">
    <source>
        <dbReference type="ARBA" id="ARBA00022741"/>
    </source>
</evidence>
<evidence type="ECO:0000313" key="6">
    <source>
        <dbReference type="Proteomes" id="UP001165063"/>
    </source>
</evidence>
<dbReference type="PROSITE" id="PS51722">
    <property type="entry name" value="G_TR_2"/>
    <property type="match status" value="1"/>
</dbReference>
<feature type="domain" description="Tr-type G" evidence="4">
    <location>
        <begin position="46"/>
        <end position="189"/>
    </location>
</feature>
<dbReference type="GO" id="GO:0005525">
    <property type="term" value="F:GTP binding"/>
    <property type="evidence" value="ECO:0007669"/>
    <property type="project" value="UniProtKB-KW"/>
</dbReference>
<dbReference type="AlphaFoldDB" id="A0A9W6WKG8"/>
<dbReference type="PANTHER" id="PTHR43261:SF1">
    <property type="entry name" value="RIBOSOME-RELEASING FACTOR 2, MITOCHONDRIAL"/>
    <property type="match status" value="1"/>
</dbReference>
<dbReference type="Pfam" id="PF00009">
    <property type="entry name" value="GTP_EFTU"/>
    <property type="match status" value="1"/>
</dbReference>
<dbReference type="InterPro" id="IPR005225">
    <property type="entry name" value="Small_GTP-bd"/>
</dbReference>
<proteinExistence type="predicted"/>
<dbReference type="NCBIfam" id="TIGR00231">
    <property type="entry name" value="small_GTP"/>
    <property type="match status" value="1"/>
</dbReference>
<evidence type="ECO:0000259" key="4">
    <source>
        <dbReference type="PROSITE" id="PS51722"/>
    </source>
</evidence>
<dbReference type="InterPro" id="IPR031157">
    <property type="entry name" value="G_TR_CS"/>
</dbReference>
<keyword evidence="2" id="KW-0648">Protein biosynthesis</keyword>
<dbReference type="Gene3D" id="3.40.50.300">
    <property type="entry name" value="P-loop containing nucleotide triphosphate hydrolases"/>
    <property type="match status" value="1"/>
</dbReference>
<dbReference type="InterPro" id="IPR000795">
    <property type="entry name" value="T_Tr_GTP-bd_dom"/>
</dbReference>
<comment type="caution">
    <text evidence="5">The sequence shown here is derived from an EMBL/GenBank/DDBJ whole genome shotgun (WGS) entry which is preliminary data.</text>
</comment>
<dbReference type="OrthoDB" id="198619at2759"/>